<evidence type="ECO:0000256" key="1">
    <source>
        <dbReference type="SAM" id="Phobius"/>
    </source>
</evidence>
<feature type="transmembrane region" description="Helical" evidence="1">
    <location>
        <begin position="41"/>
        <end position="63"/>
    </location>
</feature>
<keyword evidence="1 2" id="KW-0812">Transmembrane</keyword>
<sequence length="105" mass="11664">MVLSALTCLGMIRQVFRLNLGIEKFKLGFLSEKCQTPESHQFELATTSSLLAIANTLFAELVIASRVARLTSYSVAIFVARDVVLVLMWLCCKLFYVAVSTVIDD</sequence>
<feature type="transmembrane region" description="Helical" evidence="1">
    <location>
        <begin position="75"/>
        <end position="99"/>
    </location>
</feature>
<proteinExistence type="predicted"/>
<keyword evidence="1" id="KW-1133">Transmembrane helix</keyword>
<reference evidence="2 4" key="2">
    <citation type="journal article" date="2014" name="BMC Genomics">
        <title>An improved genome release (version Mt4.0) for the model legume Medicago truncatula.</title>
        <authorList>
            <person name="Tang H."/>
            <person name="Krishnakumar V."/>
            <person name="Bidwell S."/>
            <person name="Rosen B."/>
            <person name="Chan A."/>
            <person name="Zhou S."/>
            <person name="Gentzbittel L."/>
            <person name="Childs K.L."/>
            <person name="Yandell M."/>
            <person name="Gundlach H."/>
            <person name="Mayer K.F."/>
            <person name="Schwartz D.C."/>
            <person name="Town C.D."/>
        </authorList>
    </citation>
    <scope>GENOME REANNOTATION</scope>
    <source>
        <strain evidence="2">A17</strain>
        <strain evidence="3 4">cv. Jemalong A17</strain>
    </source>
</reference>
<dbReference type="EMBL" id="KL402945">
    <property type="protein sequence ID" value="KEH16344.1"/>
    <property type="molecule type" value="Genomic_DNA"/>
</dbReference>
<dbReference type="EnsemblPlants" id="KEH16344">
    <property type="protein sequence ID" value="KEH16344"/>
    <property type="gene ID" value="MTR_0220s0050"/>
</dbReference>
<evidence type="ECO:0000313" key="4">
    <source>
        <dbReference type="Proteomes" id="UP000002051"/>
    </source>
</evidence>
<reference evidence="2 4" key="1">
    <citation type="journal article" date="2011" name="Nature">
        <title>The Medicago genome provides insight into the evolution of rhizobial symbioses.</title>
        <authorList>
            <person name="Young N.D."/>
            <person name="Debelle F."/>
            <person name="Oldroyd G.E."/>
            <person name="Geurts R."/>
            <person name="Cannon S.B."/>
            <person name="Udvardi M.K."/>
            <person name="Benedito V.A."/>
            <person name="Mayer K.F."/>
            <person name="Gouzy J."/>
            <person name="Schoof H."/>
            <person name="Van de Peer Y."/>
            <person name="Proost S."/>
            <person name="Cook D.R."/>
            <person name="Meyers B.C."/>
            <person name="Spannagl M."/>
            <person name="Cheung F."/>
            <person name="De Mita S."/>
            <person name="Krishnakumar V."/>
            <person name="Gundlach H."/>
            <person name="Zhou S."/>
            <person name="Mudge J."/>
            <person name="Bharti A.K."/>
            <person name="Murray J.D."/>
            <person name="Naoumkina M.A."/>
            <person name="Rosen B."/>
            <person name="Silverstein K.A."/>
            <person name="Tang H."/>
            <person name="Rombauts S."/>
            <person name="Zhao P.X."/>
            <person name="Zhou P."/>
            <person name="Barbe V."/>
            <person name="Bardou P."/>
            <person name="Bechner M."/>
            <person name="Bellec A."/>
            <person name="Berger A."/>
            <person name="Berges H."/>
            <person name="Bidwell S."/>
            <person name="Bisseling T."/>
            <person name="Choisne N."/>
            <person name="Couloux A."/>
            <person name="Denny R."/>
            <person name="Deshpande S."/>
            <person name="Dai X."/>
            <person name="Doyle J.J."/>
            <person name="Dudez A.M."/>
            <person name="Farmer A.D."/>
            <person name="Fouteau S."/>
            <person name="Franken C."/>
            <person name="Gibelin C."/>
            <person name="Gish J."/>
            <person name="Goldstein S."/>
            <person name="Gonzalez A.J."/>
            <person name="Green P.J."/>
            <person name="Hallab A."/>
            <person name="Hartog M."/>
            <person name="Hua A."/>
            <person name="Humphray S.J."/>
            <person name="Jeong D.H."/>
            <person name="Jing Y."/>
            <person name="Jocker A."/>
            <person name="Kenton S.M."/>
            <person name="Kim D.J."/>
            <person name="Klee K."/>
            <person name="Lai H."/>
            <person name="Lang C."/>
            <person name="Lin S."/>
            <person name="Macmil S.L."/>
            <person name="Magdelenat G."/>
            <person name="Matthews L."/>
            <person name="McCorrison J."/>
            <person name="Monaghan E.L."/>
            <person name="Mun J.H."/>
            <person name="Najar F.Z."/>
            <person name="Nicholson C."/>
            <person name="Noirot C."/>
            <person name="O'Bleness M."/>
            <person name="Paule C.R."/>
            <person name="Poulain J."/>
            <person name="Prion F."/>
            <person name="Qin B."/>
            <person name="Qu C."/>
            <person name="Retzel E.F."/>
            <person name="Riddle C."/>
            <person name="Sallet E."/>
            <person name="Samain S."/>
            <person name="Samson N."/>
            <person name="Sanders I."/>
            <person name="Saurat O."/>
            <person name="Scarpelli C."/>
            <person name="Schiex T."/>
            <person name="Segurens B."/>
            <person name="Severin A.J."/>
            <person name="Sherrier D.J."/>
            <person name="Shi R."/>
            <person name="Sims S."/>
            <person name="Singer S.R."/>
            <person name="Sinharoy S."/>
            <person name="Sterck L."/>
            <person name="Viollet A."/>
            <person name="Wang B.B."/>
            <person name="Wang K."/>
            <person name="Wang M."/>
            <person name="Wang X."/>
            <person name="Warfsmann J."/>
            <person name="Weissenbach J."/>
            <person name="White D.D."/>
            <person name="White J.D."/>
            <person name="Wiley G.B."/>
            <person name="Wincker P."/>
            <person name="Xing Y."/>
            <person name="Yang L."/>
            <person name="Yao Z."/>
            <person name="Ying F."/>
            <person name="Zhai J."/>
            <person name="Zhou L."/>
            <person name="Zuber A."/>
            <person name="Denarie J."/>
            <person name="Dixon R.A."/>
            <person name="May G.D."/>
            <person name="Schwartz D.C."/>
            <person name="Rogers J."/>
            <person name="Quetier F."/>
            <person name="Town C.D."/>
            <person name="Roe B.A."/>
        </authorList>
    </citation>
    <scope>NUCLEOTIDE SEQUENCE [LARGE SCALE GENOMIC DNA]</scope>
    <source>
        <strain evidence="2">A17</strain>
        <strain evidence="3 4">cv. Jemalong A17</strain>
    </source>
</reference>
<keyword evidence="1" id="KW-0472">Membrane</keyword>
<evidence type="ECO:0000313" key="2">
    <source>
        <dbReference type="EMBL" id="KEH16344.1"/>
    </source>
</evidence>
<name>A0A072TFP2_MEDTR</name>
<accession>A0A072TFP2</accession>
<keyword evidence="4" id="KW-1185">Reference proteome</keyword>
<evidence type="ECO:0000313" key="3">
    <source>
        <dbReference type="EnsemblPlants" id="KEH16344"/>
    </source>
</evidence>
<dbReference type="HOGENOM" id="CLU_177276_0_0_1"/>
<protein>
    <submittedName>
        <fullName evidence="2">Transmembrane protein, putative</fullName>
    </submittedName>
</protein>
<dbReference type="Proteomes" id="UP000002051">
    <property type="component" value="Unassembled WGS sequence"/>
</dbReference>
<organism evidence="2 4">
    <name type="scientific">Medicago truncatula</name>
    <name type="common">Barrel medic</name>
    <name type="synonym">Medicago tribuloides</name>
    <dbReference type="NCBI Taxonomy" id="3880"/>
    <lineage>
        <taxon>Eukaryota</taxon>
        <taxon>Viridiplantae</taxon>
        <taxon>Streptophyta</taxon>
        <taxon>Embryophyta</taxon>
        <taxon>Tracheophyta</taxon>
        <taxon>Spermatophyta</taxon>
        <taxon>Magnoliopsida</taxon>
        <taxon>eudicotyledons</taxon>
        <taxon>Gunneridae</taxon>
        <taxon>Pentapetalae</taxon>
        <taxon>rosids</taxon>
        <taxon>fabids</taxon>
        <taxon>Fabales</taxon>
        <taxon>Fabaceae</taxon>
        <taxon>Papilionoideae</taxon>
        <taxon>50 kb inversion clade</taxon>
        <taxon>NPAAA clade</taxon>
        <taxon>Hologalegina</taxon>
        <taxon>IRL clade</taxon>
        <taxon>Trifolieae</taxon>
        <taxon>Medicago</taxon>
    </lineage>
</organism>
<dbReference type="AlphaFoldDB" id="A0A072TFP2"/>
<gene>
    <name evidence="2" type="ORF">MTR_0220s0050</name>
</gene>
<reference evidence="3" key="3">
    <citation type="submission" date="2015-06" db="UniProtKB">
        <authorList>
            <consortium name="EnsemblPlants"/>
        </authorList>
    </citation>
    <scope>IDENTIFICATION</scope>
    <source>
        <strain evidence="3">cv. Jemalong A17</strain>
    </source>
</reference>